<dbReference type="InterPro" id="IPR046960">
    <property type="entry name" value="PPR_At4g14850-like_plant"/>
</dbReference>
<feature type="repeat" description="PPR" evidence="2">
    <location>
        <begin position="194"/>
        <end position="224"/>
    </location>
</feature>
<evidence type="ECO:0000256" key="2">
    <source>
        <dbReference type="PROSITE-ProRule" id="PRU00708"/>
    </source>
</evidence>
<comment type="caution">
    <text evidence="4">The sequence shown here is derived from an EMBL/GenBank/DDBJ whole genome shotgun (WGS) entry which is preliminary data.</text>
</comment>
<dbReference type="PROSITE" id="PS51375">
    <property type="entry name" value="PPR"/>
    <property type="match status" value="3"/>
</dbReference>
<accession>A0AAX6FHY0</accession>
<evidence type="ECO:0000256" key="1">
    <source>
        <dbReference type="ARBA" id="ARBA00022737"/>
    </source>
</evidence>
<dbReference type="PANTHER" id="PTHR47926">
    <property type="entry name" value="PENTATRICOPEPTIDE REPEAT-CONTAINING PROTEIN"/>
    <property type="match status" value="1"/>
</dbReference>
<dbReference type="Proteomes" id="UP001140949">
    <property type="component" value="Unassembled WGS sequence"/>
</dbReference>
<dbReference type="GO" id="GO:0009451">
    <property type="term" value="P:RNA modification"/>
    <property type="evidence" value="ECO:0007669"/>
    <property type="project" value="InterPro"/>
</dbReference>
<sequence>MYCREEKFLSISERRSQPLFFSSSTTDVFSSLPPSPSPRQLHQAHAKLVVLGHSSRRSPVAHLLSRCALLPPSLLPAAYCLSLYSRLDRPSAFASNNLLRCLARGPAPRAAVLSYRAARLAGVPTNNYTYPFLLSACGKHPPLPSEGRQVHAHVVKLAFSRDLFVRNALISFYAACRDMGSAETVFEERPDVRDVVSWNSLLVGYARAGEIRVAEDLFDRMPVRDAVSWSSLMVGYVEKGVPEKGLRRFREMVERGVAVNEAALVTALSASAQLGLIECGRFVHATMERLGFRMTLGVGTALVDMYAKCGCIEISRRVFEDLPRRDVFAWNAMLCGLATHGLGKDALDLYRRFIDGGLRPTSVTFIGVLNACSRAGLVDEGRMHFRSMVQDYGIQPEMEHYGCIVDLLGRAGLVSEALELIEGMTIVPDPVLWGTLLGACKIHGLAELGETIGKKLIELEPAHDGHYVLLSGIYAKARKWEDVVKVRKLMTNRGTNKVPGWSLIEAHGEVHKFVAGDREHEQSPEIYERIGMIESRLAEAGYLPDTSQVLHDIGDEEKVLAVKQHSERLAIAFGLMVIEEGHPVRIVKNLRVCGDCHEFSKMVSKVFEREIIVRDGSRFHHFKEGNCSCLDYW</sequence>
<feature type="domain" description="DYW" evidence="3">
    <location>
        <begin position="541"/>
        <end position="633"/>
    </location>
</feature>
<gene>
    <name evidence="4" type="ORF">M6B38_419020</name>
</gene>
<dbReference type="PANTHER" id="PTHR47926:SF367">
    <property type="entry name" value="DYW DOMAIN-CONTAINING PROTEIN"/>
    <property type="match status" value="1"/>
</dbReference>
<feature type="repeat" description="PPR" evidence="2">
    <location>
        <begin position="326"/>
        <end position="360"/>
    </location>
</feature>
<dbReference type="Pfam" id="PF01535">
    <property type="entry name" value="PPR"/>
    <property type="match status" value="3"/>
</dbReference>
<dbReference type="InterPro" id="IPR032867">
    <property type="entry name" value="DYW_dom"/>
</dbReference>
<evidence type="ECO:0000313" key="4">
    <source>
        <dbReference type="EMBL" id="KAJ6815970.1"/>
    </source>
</evidence>
<dbReference type="InterPro" id="IPR011990">
    <property type="entry name" value="TPR-like_helical_dom_sf"/>
</dbReference>
<keyword evidence="5" id="KW-1185">Reference proteome</keyword>
<dbReference type="EMBL" id="JANAVB010028398">
    <property type="protein sequence ID" value="KAJ6815970.1"/>
    <property type="molecule type" value="Genomic_DNA"/>
</dbReference>
<protein>
    <submittedName>
        <fullName evidence="4">Pentatricopeptide repeat-containing protein-like</fullName>
    </submittedName>
</protein>
<reference evidence="4" key="2">
    <citation type="submission" date="2023-04" db="EMBL/GenBank/DDBJ databases">
        <authorList>
            <person name="Bruccoleri R.E."/>
            <person name="Oakeley E.J."/>
            <person name="Faust A.-M."/>
            <person name="Dessus-Babus S."/>
            <person name="Altorfer M."/>
            <person name="Burckhardt D."/>
            <person name="Oertli M."/>
            <person name="Naumann U."/>
            <person name="Petersen F."/>
            <person name="Wong J."/>
        </authorList>
    </citation>
    <scope>NUCLEOTIDE SEQUENCE</scope>
    <source>
        <strain evidence="4">GSM-AAB239-AS_SAM_17_03QT</strain>
        <tissue evidence="4">Leaf</tissue>
    </source>
</reference>
<dbReference type="GO" id="GO:0008270">
    <property type="term" value="F:zinc ion binding"/>
    <property type="evidence" value="ECO:0007669"/>
    <property type="project" value="InterPro"/>
</dbReference>
<proteinExistence type="predicted"/>
<dbReference type="Pfam" id="PF13041">
    <property type="entry name" value="PPR_2"/>
    <property type="match status" value="1"/>
</dbReference>
<organism evidence="4 5">
    <name type="scientific">Iris pallida</name>
    <name type="common">Sweet iris</name>
    <dbReference type="NCBI Taxonomy" id="29817"/>
    <lineage>
        <taxon>Eukaryota</taxon>
        <taxon>Viridiplantae</taxon>
        <taxon>Streptophyta</taxon>
        <taxon>Embryophyta</taxon>
        <taxon>Tracheophyta</taxon>
        <taxon>Spermatophyta</taxon>
        <taxon>Magnoliopsida</taxon>
        <taxon>Liliopsida</taxon>
        <taxon>Asparagales</taxon>
        <taxon>Iridaceae</taxon>
        <taxon>Iridoideae</taxon>
        <taxon>Irideae</taxon>
        <taxon>Iris</taxon>
    </lineage>
</organism>
<dbReference type="InterPro" id="IPR046848">
    <property type="entry name" value="E_motif"/>
</dbReference>
<keyword evidence="1" id="KW-0677">Repeat</keyword>
<dbReference type="FunFam" id="1.25.40.10:FF:000031">
    <property type="entry name" value="Pentatricopeptide repeat-containing protein mitochondrial"/>
    <property type="match status" value="1"/>
</dbReference>
<dbReference type="GO" id="GO:0003723">
    <property type="term" value="F:RNA binding"/>
    <property type="evidence" value="ECO:0007669"/>
    <property type="project" value="InterPro"/>
</dbReference>
<dbReference type="FunFam" id="1.25.40.10:FF:000366">
    <property type="entry name" value="Pentatricopeptide (PPR) repeat-containing protein"/>
    <property type="match status" value="1"/>
</dbReference>
<name>A0AAX6FHY0_IRIPA</name>
<dbReference type="NCBIfam" id="TIGR00756">
    <property type="entry name" value="PPR"/>
    <property type="match status" value="3"/>
</dbReference>
<dbReference type="Gene3D" id="1.25.40.10">
    <property type="entry name" value="Tetratricopeptide repeat domain"/>
    <property type="match status" value="3"/>
</dbReference>
<dbReference type="InterPro" id="IPR002885">
    <property type="entry name" value="PPR_rpt"/>
</dbReference>
<dbReference type="Pfam" id="PF14432">
    <property type="entry name" value="DYW_deaminase"/>
    <property type="match status" value="1"/>
</dbReference>
<dbReference type="Pfam" id="PF20431">
    <property type="entry name" value="E_motif"/>
    <property type="match status" value="1"/>
</dbReference>
<evidence type="ECO:0000313" key="5">
    <source>
        <dbReference type="Proteomes" id="UP001140949"/>
    </source>
</evidence>
<reference evidence="4" key="1">
    <citation type="journal article" date="2023" name="GigaByte">
        <title>Genome assembly of the bearded iris, Iris pallida Lam.</title>
        <authorList>
            <person name="Bruccoleri R.E."/>
            <person name="Oakeley E.J."/>
            <person name="Faust A.M.E."/>
            <person name="Altorfer M."/>
            <person name="Dessus-Babus S."/>
            <person name="Burckhardt D."/>
            <person name="Oertli M."/>
            <person name="Naumann U."/>
            <person name="Petersen F."/>
            <person name="Wong J."/>
        </authorList>
    </citation>
    <scope>NUCLEOTIDE SEQUENCE</scope>
    <source>
        <strain evidence="4">GSM-AAB239-AS_SAM_17_03QT</strain>
    </source>
</reference>
<evidence type="ECO:0000259" key="3">
    <source>
        <dbReference type="Pfam" id="PF14432"/>
    </source>
</evidence>
<dbReference type="AlphaFoldDB" id="A0AAX6FHY0"/>
<feature type="repeat" description="PPR" evidence="2">
    <location>
        <begin position="225"/>
        <end position="259"/>
    </location>
</feature>